<feature type="transmembrane region" description="Helical" evidence="1">
    <location>
        <begin position="64"/>
        <end position="82"/>
    </location>
</feature>
<gene>
    <name evidence="2" type="ordered locus">MSWAN_0962</name>
</gene>
<dbReference type="Proteomes" id="UP000009231">
    <property type="component" value="Chromosome"/>
</dbReference>
<accession>F6D346</accession>
<feature type="transmembrane region" description="Helical" evidence="1">
    <location>
        <begin position="7"/>
        <end position="26"/>
    </location>
</feature>
<dbReference type="AlphaFoldDB" id="F6D346"/>
<dbReference type="KEGG" id="mew:MSWAN_0962"/>
<dbReference type="HOGENOM" id="CLU_1998777_0_0_2"/>
<dbReference type="RefSeq" id="WP_013825488.1">
    <property type="nucleotide sequence ID" value="NC_015574.1"/>
</dbReference>
<dbReference type="GeneID" id="10668464"/>
<feature type="transmembrane region" description="Helical" evidence="1">
    <location>
        <begin position="88"/>
        <end position="106"/>
    </location>
</feature>
<evidence type="ECO:0000313" key="3">
    <source>
        <dbReference type="Proteomes" id="UP000009231"/>
    </source>
</evidence>
<keyword evidence="1" id="KW-0472">Membrane</keyword>
<organism evidence="2 3">
    <name type="scientific">Methanobacterium paludis (strain DSM 25820 / JCM 18151 / SWAN1)</name>
    <dbReference type="NCBI Taxonomy" id="868131"/>
    <lineage>
        <taxon>Archaea</taxon>
        <taxon>Methanobacteriati</taxon>
        <taxon>Methanobacteriota</taxon>
        <taxon>Methanomada group</taxon>
        <taxon>Methanobacteria</taxon>
        <taxon>Methanobacteriales</taxon>
        <taxon>Methanobacteriaceae</taxon>
        <taxon>Methanobacterium</taxon>
    </lineage>
</organism>
<reference evidence="2 3" key="1">
    <citation type="journal article" date="2014" name="Int. J. Syst. Evol. Microbiol.">
        <title>Methanobacterium paludis sp. nov. and a novel strain of Methanobacterium lacus isolated from northern peatlands.</title>
        <authorList>
            <person name="Cadillo-Quiroz H."/>
            <person name="Brauer S.L."/>
            <person name="Goodson N."/>
            <person name="Yavitt J.B."/>
            <person name="Zinder S.H."/>
        </authorList>
    </citation>
    <scope>NUCLEOTIDE SEQUENCE [LARGE SCALE GENOMIC DNA]</scope>
    <source>
        <strain evidence="3">DSM 25820 / JCM 18151 / SWAN1</strain>
    </source>
</reference>
<keyword evidence="3" id="KW-1185">Reference proteome</keyword>
<sequence>MKPSLSIKQVLLITILYFLFLTYLHVFLGMSLFSLTFYIVFVLGGGIVTWLLMEVTWFSAKNKMSYGVYYGVILAVIGGFILGYVNLLTLIILILILAGIGGFIVIRNKRERERDNKISILIIR</sequence>
<dbReference type="EMBL" id="CP002772">
    <property type="protein sequence ID" value="AEG17986.1"/>
    <property type="molecule type" value="Genomic_DNA"/>
</dbReference>
<feature type="transmembrane region" description="Helical" evidence="1">
    <location>
        <begin position="32"/>
        <end position="52"/>
    </location>
</feature>
<evidence type="ECO:0000256" key="1">
    <source>
        <dbReference type="SAM" id="Phobius"/>
    </source>
</evidence>
<protein>
    <submittedName>
        <fullName evidence="2">Uncharacterized protein</fullName>
    </submittedName>
</protein>
<name>F6D346_METPW</name>
<evidence type="ECO:0000313" key="2">
    <source>
        <dbReference type="EMBL" id="AEG17986.1"/>
    </source>
</evidence>
<keyword evidence="1" id="KW-1133">Transmembrane helix</keyword>
<keyword evidence="1" id="KW-0812">Transmembrane</keyword>
<proteinExistence type="predicted"/>